<dbReference type="Proteomes" id="UP000305939">
    <property type="component" value="Unassembled WGS sequence"/>
</dbReference>
<sequence>MILRYLTKHKKTLAIISGSLFFLLLLFILSVFAGLWGRIPSEDELLNTQLDNATLITDRNGKSLGSLHNQDRLTVEFSEISPHLIDALIATEDVRFYEHDGVDVKSLFRVFFKTLLLGDASSGGGSTISQQLAKNLYPRVGSGTTALVAAKIRESVIANRIEELYSKEEILEKYLNTVPFSDNTYGVERAAKHFFNKPAKNLNVKESALLIGMLKATHTYNPRLFPERSLERRNTVLAQMVKYGKLDSEAFDELSTQELDLNLTRIYAEEASALYFKEQVRKELETWASHYEKETGNTIDIYAEGLQVKTTLDLDMQIKAEASMKQHLKTLQRQFEKGYTKSAPWNNDVLLEKVIKTSPVYKDLKDQGYSNQKIREILQKKENRHVFDWSGQNQKSMSIKDSLAHYLKLLNTGWVSLEASTGAVRTWIGGIDYRFLQYDHVLQSKRQVGSVFKPLVYATAIEEGISPCKHYDLRKVEYENLEGWTPKNTSRKENTDYLNYSMQYALSHSVNTVAVKVLEDAGIDPVINTARNLGIVSDLPRVPSLALGTAEVSVLEIATAYTAFLNEGTASTPYFITSITNRQGEVLYEHQDNAEDERVQAISPGTARVVLEMMRSTIEEGTANRIRTAYHIKSDLGGKTGTTQNNKDGWFVGLSKDLVSVSWVGLDDQRLGFPSTQMGQGANSALPLFALWWKKLEHDPQYKDLTSATFPEADEEITAMLDCEPVKKDGFFKRLFKNPKKTRKRDFKGLSEATE</sequence>
<dbReference type="InterPro" id="IPR036950">
    <property type="entry name" value="PBP_transglycosylase"/>
</dbReference>
<dbReference type="InterPro" id="IPR012338">
    <property type="entry name" value="Beta-lactam/transpept-like"/>
</dbReference>
<comment type="caution">
    <text evidence="21">The sequence shown here is derived from an EMBL/GenBank/DDBJ whole genome shotgun (WGS) entry which is preliminary data.</text>
</comment>
<dbReference type="InterPro" id="IPR001460">
    <property type="entry name" value="PCN-bd_Tpept"/>
</dbReference>
<feature type="domain" description="Penicillin-binding protein transpeptidase" evidence="19">
    <location>
        <begin position="415"/>
        <end position="655"/>
    </location>
</feature>
<feature type="transmembrane region" description="Helical" evidence="18">
    <location>
        <begin position="12"/>
        <end position="36"/>
    </location>
</feature>
<dbReference type="PANTHER" id="PTHR32282">
    <property type="entry name" value="BINDING PROTEIN TRANSPEPTIDASE, PUTATIVE-RELATED"/>
    <property type="match status" value="1"/>
</dbReference>
<evidence type="ECO:0000256" key="7">
    <source>
        <dbReference type="ARBA" id="ARBA00022670"/>
    </source>
</evidence>
<reference evidence="21 22" key="1">
    <citation type="submission" date="2019-04" db="EMBL/GenBank/DDBJ databases">
        <title>Draft genome sequence of Robertkochia marina CC-AMO-30D.</title>
        <authorList>
            <person name="Hameed A."/>
            <person name="Lin S.-Y."/>
            <person name="Shahina M."/>
            <person name="Lai W.-A."/>
            <person name="Young C.-C."/>
        </authorList>
    </citation>
    <scope>NUCLEOTIDE SEQUENCE [LARGE SCALE GENOMIC DNA]</scope>
    <source>
        <strain evidence="21 22">CC-AMO-30D</strain>
    </source>
</reference>
<gene>
    <name evidence="21" type="ORF">E7Z59_09690</name>
</gene>
<accession>A0A4S3M0G6</accession>
<keyword evidence="18" id="KW-1133">Transmembrane helix</keyword>
<comment type="pathway">
    <text evidence="2">Cell wall biogenesis; peptidoglycan biosynthesis.</text>
</comment>
<dbReference type="GO" id="GO:0005886">
    <property type="term" value="C:plasma membrane"/>
    <property type="evidence" value="ECO:0007669"/>
    <property type="project" value="UniProtKB-SubCell"/>
</dbReference>
<dbReference type="Gene3D" id="3.40.710.10">
    <property type="entry name" value="DD-peptidase/beta-lactamase superfamily"/>
    <property type="match status" value="1"/>
</dbReference>
<evidence type="ECO:0000256" key="3">
    <source>
        <dbReference type="ARBA" id="ARBA00007090"/>
    </source>
</evidence>
<evidence type="ECO:0000259" key="19">
    <source>
        <dbReference type="Pfam" id="PF00905"/>
    </source>
</evidence>
<dbReference type="GO" id="GO:0008360">
    <property type="term" value="P:regulation of cell shape"/>
    <property type="evidence" value="ECO:0007669"/>
    <property type="project" value="UniProtKB-KW"/>
</dbReference>
<dbReference type="GO" id="GO:0008955">
    <property type="term" value="F:peptidoglycan glycosyltransferase activity"/>
    <property type="evidence" value="ECO:0007669"/>
    <property type="project" value="UniProtKB-EC"/>
</dbReference>
<keyword evidence="10" id="KW-0378">Hydrolase</keyword>
<evidence type="ECO:0000313" key="21">
    <source>
        <dbReference type="EMBL" id="THD67912.1"/>
    </source>
</evidence>
<keyword evidence="8" id="KW-0328">Glycosyltransferase</keyword>
<dbReference type="GO" id="GO:0008658">
    <property type="term" value="F:penicillin binding"/>
    <property type="evidence" value="ECO:0007669"/>
    <property type="project" value="InterPro"/>
</dbReference>
<evidence type="ECO:0000313" key="22">
    <source>
        <dbReference type="Proteomes" id="UP000305939"/>
    </source>
</evidence>
<evidence type="ECO:0000256" key="18">
    <source>
        <dbReference type="SAM" id="Phobius"/>
    </source>
</evidence>
<evidence type="ECO:0000256" key="13">
    <source>
        <dbReference type="ARBA" id="ARBA00023136"/>
    </source>
</evidence>
<dbReference type="GO" id="GO:0030288">
    <property type="term" value="C:outer membrane-bounded periplasmic space"/>
    <property type="evidence" value="ECO:0007669"/>
    <property type="project" value="TreeGrafter"/>
</dbReference>
<keyword evidence="7" id="KW-0645">Protease</keyword>
<keyword evidence="9" id="KW-0808">Transferase</keyword>
<evidence type="ECO:0000256" key="14">
    <source>
        <dbReference type="ARBA" id="ARBA00023268"/>
    </source>
</evidence>
<comment type="catalytic activity">
    <reaction evidence="17">
        <text>[GlcNAc-(1-&gt;4)-Mur2Ac(oyl-L-Ala-gamma-D-Glu-L-Lys-D-Ala-D-Ala)](n)-di-trans,octa-cis-undecaprenyl diphosphate + beta-D-GlcNAc-(1-&gt;4)-Mur2Ac(oyl-L-Ala-gamma-D-Glu-L-Lys-D-Ala-D-Ala)-di-trans,octa-cis-undecaprenyl diphosphate = [GlcNAc-(1-&gt;4)-Mur2Ac(oyl-L-Ala-gamma-D-Glu-L-Lys-D-Ala-D-Ala)](n+1)-di-trans,octa-cis-undecaprenyl diphosphate + di-trans,octa-cis-undecaprenyl diphosphate + H(+)</text>
        <dbReference type="Rhea" id="RHEA:23708"/>
        <dbReference type="Rhea" id="RHEA-COMP:9602"/>
        <dbReference type="Rhea" id="RHEA-COMP:9603"/>
        <dbReference type="ChEBI" id="CHEBI:15378"/>
        <dbReference type="ChEBI" id="CHEBI:58405"/>
        <dbReference type="ChEBI" id="CHEBI:60033"/>
        <dbReference type="ChEBI" id="CHEBI:78435"/>
        <dbReference type="EC" id="2.4.99.28"/>
    </reaction>
</comment>
<evidence type="ECO:0000256" key="4">
    <source>
        <dbReference type="ARBA" id="ARBA00007739"/>
    </source>
</evidence>
<keyword evidence="22" id="KW-1185">Reference proteome</keyword>
<evidence type="ECO:0000259" key="20">
    <source>
        <dbReference type="Pfam" id="PF00912"/>
    </source>
</evidence>
<evidence type="ECO:0000256" key="5">
    <source>
        <dbReference type="ARBA" id="ARBA00022475"/>
    </source>
</evidence>
<evidence type="ECO:0000256" key="12">
    <source>
        <dbReference type="ARBA" id="ARBA00022984"/>
    </source>
</evidence>
<dbReference type="GO" id="GO:0006508">
    <property type="term" value="P:proteolysis"/>
    <property type="evidence" value="ECO:0007669"/>
    <property type="project" value="UniProtKB-KW"/>
</dbReference>
<dbReference type="Pfam" id="PF00905">
    <property type="entry name" value="Transpeptidase"/>
    <property type="match status" value="1"/>
</dbReference>
<dbReference type="PANTHER" id="PTHR32282:SF11">
    <property type="entry name" value="PENICILLIN-BINDING PROTEIN 1B"/>
    <property type="match status" value="1"/>
</dbReference>
<keyword evidence="14" id="KW-0511">Multifunctional enzyme</keyword>
<comment type="catalytic activity">
    <reaction evidence="16">
        <text>Preferential cleavage: (Ac)2-L-Lys-D-Ala-|-D-Ala. Also transpeptidation of peptidyl-alanyl moieties that are N-acyl substituents of D-alanine.</text>
        <dbReference type="EC" id="3.4.16.4"/>
    </reaction>
</comment>
<evidence type="ECO:0000256" key="17">
    <source>
        <dbReference type="ARBA" id="ARBA00049902"/>
    </source>
</evidence>
<evidence type="ECO:0000256" key="8">
    <source>
        <dbReference type="ARBA" id="ARBA00022676"/>
    </source>
</evidence>
<keyword evidence="11" id="KW-0133">Cell shape</keyword>
<comment type="subcellular location">
    <subcellularLocation>
        <location evidence="1">Cell membrane</location>
    </subcellularLocation>
</comment>
<dbReference type="GO" id="GO:0009252">
    <property type="term" value="P:peptidoglycan biosynthetic process"/>
    <property type="evidence" value="ECO:0007669"/>
    <property type="project" value="UniProtKB-KW"/>
</dbReference>
<dbReference type="Pfam" id="PF00912">
    <property type="entry name" value="Transgly"/>
    <property type="match status" value="1"/>
</dbReference>
<dbReference type="Gene3D" id="1.10.3810.10">
    <property type="entry name" value="Biosynthetic peptidoglycan transglycosylase-like"/>
    <property type="match status" value="1"/>
</dbReference>
<keyword evidence="13 18" id="KW-0472">Membrane</keyword>
<proteinExistence type="inferred from homology"/>
<dbReference type="GO" id="GO:0009002">
    <property type="term" value="F:serine-type D-Ala-D-Ala carboxypeptidase activity"/>
    <property type="evidence" value="ECO:0007669"/>
    <property type="project" value="UniProtKB-EC"/>
</dbReference>
<dbReference type="GO" id="GO:0071555">
    <property type="term" value="P:cell wall organization"/>
    <property type="evidence" value="ECO:0007669"/>
    <property type="project" value="UniProtKB-KW"/>
</dbReference>
<dbReference type="InterPro" id="IPR050396">
    <property type="entry name" value="Glycosyltr_51/Transpeptidase"/>
</dbReference>
<dbReference type="OrthoDB" id="9766909at2"/>
<dbReference type="InterPro" id="IPR001264">
    <property type="entry name" value="Glyco_trans_51"/>
</dbReference>
<evidence type="ECO:0000256" key="1">
    <source>
        <dbReference type="ARBA" id="ARBA00004236"/>
    </source>
</evidence>
<dbReference type="RefSeq" id="WP_136336117.1">
    <property type="nucleotide sequence ID" value="NZ_QXMP01000019.1"/>
</dbReference>
<keyword evidence="18" id="KW-0812">Transmembrane</keyword>
<keyword evidence="6" id="KW-0121">Carboxypeptidase</keyword>
<dbReference type="EMBL" id="SSMC01000002">
    <property type="protein sequence ID" value="THD67912.1"/>
    <property type="molecule type" value="Genomic_DNA"/>
</dbReference>
<evidence type="ECO:0000256" key="15">
    <source>
        <dbReference type="ARBA" id="ARBA00023316"/>
    </source>
</evidence>
<keyword evidence="15" id="KW-0961">Cell wall biogenesis/degradation</keyword>
<comment type="similarity">
    <text evidence="4">In the N-terminal section; belongs to the glycosyltransferase 51 family.</text>
</comment>
<evidence type="ECO:0000256" key="6">
    <source>
        <dbReference type="ARBA" id="ARBA00022645"/>
    </source>
</evidence>
<evidence type="ECO:0000256" key="2">
    <source>
        <dbReference type="ARBA" id="ARBA00004752"/>
    </source>
</evidence>
<feature type="domain" description="Glycosyl transferase family 51" evidence="20">
    <location>
        <begin position="61"/>
        <end position="240"/>
    </location>
</feature>
<evidence type="ECO:0000256" key="16">
    <source>
        <dbReference type="ARBA" id="ARBA00034000"/>
    </source>
</evidence>
<dbReference type="AlphaFoldDB" id="A0A4S3M0G6"/>
<evidence type="ECO:0000256" key="11">
    <source>
        <dbReference type="ARBA" id="ARBA00022960"/>
    </source>
</evidence>
<name>A0A4S3M0G6_9FLAO</name>
<organism evidence="21 22">
    <name type="scientific">Robertkochia marina</name>
    <dbReference type="NCBI Taxonomy" id="1227945"/>
    <lineage>
        <taxon>Bacteria</taxon>
        <taxon>Pseudomonadati</taxon>
        <taxon>Bacteroidota</taxon>
        <taxon>Flavobacteriia</taxon>
        <taxon>Flavobacteriales</taxon>
        <taxon>Flavobacteriaceae</taxon>
        <taxon>Robertkochia</taxon>
    </lineage>
</organism>
<keyword evidence="5" id="KW-1003">Cell membrane</keyword>
<protein>
    <submittedName>
        <fullName evidence="21">Penicillin-binding protein</fullName>
    </submittedName>
</protein>
<dbReference type="SUPFAM" id="SSF53955">
    <property type="entry name" value="Lysozyme-like"/>
    <property type="match status" value="1"/>
</dbReference>
<keyword evidence="12" id="KW-0573">Peptidoglycan synthesis</keyword>
<comment type="similarity">
    <text evidence="3">In the C-terminal section; belongs to the transpeptidase family.</text>
</comment>
<evidence type="ECO:0000256" key="9">
    <source>
        <dbReference type="ARBA" id="ARBA00022679"/>
    </source>
</evidence>
<dbReference type="SUPFAM" id="SSF56601">
    <property type="entry name" value="beta-lactamase/transpeptidase-like"/>
    <property type="match status" value="1"/>
</dbReference>
<evidence type="ECO:0000256" key="10">
    <source>
        <dbReference type="ARBA" id="ARBA00022801"/>
    </source>
</evidence>
<dbReference type="InterPro" id="IPR023346">
    <property type="entry name" value="Lysozyme-like_dom_sf"/>
</dbReference>